<name>A0A1G2CZN3_9BACT</name>
<feature type="transmembrane region" description="Helical" evidence="1">
    <location>
        <begin position="20"/>
        <end position="47"/>
    </location>
</feature>
<evidence type="ECO:0000256" key="1">
    <source>
        <dbReference type="SAM" id="Phobius"/>
    </source>
</evidence>
<reference evidence="2 3" key="1">
    <citation type="journal article" date="2016" name="Nat. Commun.">
        <title>Thousands of microbial genomes shed light on interconnected biogeochemical processes in an aquifer system.</title>
        <authorList>
            <person name="Anantharaman K."/>
            <person name="Brown C.T."/>
            <person name="Hug L.A."/>
            <person name="Sharon I."/>
            <person name="Castelle C.J."/>
            <person name="Probst A.J."/>
            <person name="Thomas B.C."/>
            <person name="Singh A."/>
            <person name="Wilkins M.J."/>
            <person name="Karaoz U."/>
            <person name="Brodie E.L."/>
            <person name="Williams K.H."/>
            <person name="Hubbard S.S."/>
            <person name="Banfield J.F."/>
        </authorList>
    </citation>
    <scope>NUCLEOTIDE SEQUENCE [LARGE SCALE GENOMIC DNA]</scope>
</reference>
<dbReference type="EMBL" id="MHLL01000078">
    <property type="protein sequence ID" value="OGZ06682.1"/>
    <property type="molecule type" value="Genomic_DNA"/>
</dbReference>
<comment type="caution">
    <text evidence="2">The sequence shown here is derived from an EMBL/GenBank/DDBJ whole genome shotgun (WGS) entry which is preliminary data.</text>
</comment>
<gene>
    <name evidence="2" type="ORF">A3D65_02050</name>
</gene>
<proteinExistence type="predicted"/>
<evidence type="ECO:0000313" key="3">
    <source>
        <dbReference type="Proteomes" id="UP000177996"/>
    </source>
</evidence>
<accession>A0A1G2CZN3</accession>
<sequence>MNINWKSDIGLDASAVTYLFLVPLFVISVVVSSFGGLLALAGILATLHLSSHNELMSELMWIGSLVFLAGGLAFFVAMELWPTSRDDWLERVRRGEMWEDSVAASCAPQRSIYHELSRSNFRGPFL</sequence>
<dbReference type="AlphaFoldDB" id="A0A1G2CZN3"/>
<dbReference type="Proteomes" id="UP000177996">
    <property type="component" value="Unassembled WGS sequence"/>
</dbReference>
<dbReference type="STRING" id="1798661.A3D65_02050"/>
<keyword evidence="1" id="KW-1133">Transmembrane helix</keyword>
<feature type="transmembrane region" description="Helical" evidence="1">
    <location>
        <begin position="59"/>
        <end position="81"/>
    </location>
</feature>
<evidence type="ECO:0000313" key="2">
    <source>
        <dbReference type="EMBL" id="OGZ06682.1"/>
    </source>
</evidence>
<protein>
    <submittedName>
        <fullName evidence="2">Uncharacterized protein</fullName>
    </submittedName>
</protein>
<keyword evidence="1" id="KW-0812">Transmembrane</keyword>
<organism evidence="2 3">
    <name type="scientific">Candidatus Lloydbacteria bacterium RIFCSPHIGHO2_02_FULL_50_13</name>
    <dbReference type="NCBI Taxonomy" id="1798661"/>
    <lineage>
        <taxon>Bacteria</taxon>
        <taxon>Candidatus Lloydiibacteriota</taxon>
    </lineage>
</organism>
<keyword evidence="1" id="KW-0472">Membrane</keyword>